<gene>
    <name evidence="2" type="ORF">PF008_g3173</name>
</gene>
<feature type="region of interest" description="Disordered" evidence="1">
    <location>
        <begin position="1"/>
        <end position="24"/>
    </location>
</feature>
<evidence type="ECO:0000313" key="2">
    <source>
        <dbReference type="EMBL" id="KAE9357414.1"/>
    </source>
</evidence>
<reference evidence="2 3" key="1">
    <citation type="submission" date="2018-09" db="EMBL/GenBank/DDBJ databases">
        <title>Genomic investigation of the strawberry pathogen Phytophthora fragariae indicates pathogenicity is determined by transcriptional variation in three key races.</title>
        <authorList>
            <person name="Adams T.M."/>
            <person name="Armitage A.D."/>
            <person name="Sobczyk M.K."/>
            <person name="Bates H.J."/>
            <person name="Dunwell J.M."/>
            <person name="Nellist C.F."/>
            <person name="Harrison R.J."/>
        </authorList>
    </citation>
    <scope>NUCLEOTIDE SEQUENCE [LARGE SCALE GENOMIC DNA]</scope>
    <source>
        <strain evidence="2 3">NOV-77</strain>
    </source>
</reference>
<sequence>MDQGGVRADTHGPEAPSAEWTHPSYPDWVLPDTSTPEELAAAQEVLRRAMEFLSTVLLLNKQRLTRMELCLLLLDLVEHRAFLLLKSLEATFFFNMWVEFSPPLRFLAS</sequence>
<dbReference type="Proteomes" id="UP000486351">
    <property type="component" value="Unassembled WGS sequence"/>
</dbReference>
<protein>
    <submittedName>
        <fullName evidence="2">Uncharacterized protein</fullName>
    </submittedName>
</protein>
<dbReference type="AlphaFoldDB" id="A0A6G0SF05"/>
<evidence type="ECO:0000256" key="1">
    <source>
        <dbReference type="SAM" id="MobiDB-lite"/>
    </source>
</evidence>
<accession>A0A6G0SF05</accession>
<evidence type="ECO:0000313" key="3">
    <source>
        <dbReference type="Proteomes" id="UP000486351"/>
    </source>
</evidence>
<comment type="caution">
    <text evidence="2">The sequence shown here is derived from an EMBL/GenBank/DDBJ whole genome shotgun (WGS) entry which is preliminary data.</text>
</comment>
<proteinExistence type="predicted"/>
<dbReference type="EMBL" id="QXFY01000094">
    <property type="protein sequence ID" value="KAE9357414.1"/>
    <property type="molecule type" value="Genomic_DNA"/>
</dbReference>
<name>A0A6G0SF05_9STRA</name>
<organism evidence="2 3">
    <name type="scientific">Phytophthora fragariae</name>
    <dbReference type="NCBI Taxonomy" id="53985"/>
    <lineage>
        <taxon>Eukaryota</taxon>
        <taxon>Sar</taxon>
        <taxon>Stramenopiles</taxon>
        <taxon>Oomycota</taxon>
        <taxon>Peronosporomycetes</taxon>
        <taxon>Peronosporales</taxon>
        <taxon>Peronosporaceae</taxon>
        <taxon>Phytophthora</taxon>
    </lineage>
</organism>